<dbReference type="Proteomes" id="UP001319080">
    <property type="component" value="Unassembled WGS sequence"/>
</dbReference>
<sequence length="1071" mass="116271">MYQLIRAALRQPISVMVGILAILFFSVLAMRSIPVDIFPDLDLPTIYVVQPYGGMAPDQMDGFITTRYQDHFLYVSGIRDVEVKTIQGMSLIKLQFYPGTDMAQAAAEVANNISRAKAYMPEGTVPPQVIRFDASSVPVGQLVFSSPSRPLNEIQDYASSRVRPMFSKIEGVSSPPPLGGNQRTIVIKVDPQRLRSYKLTPEEVIRAIGVNNQPSPAGNIRIGNRTLMTPVNSLIAKPADFLDIPLRVGSGPTVFVRDIGTVEDAADITVGYALVQGRRAVYIPVVKKSDASTLDVVNNIRAALPTLQNAVPEDVSISYEFDQSTYVTNALKSLVTEGALGALLTGLMVLLFLRDWRSVIIVVVTIPVSVLSAVILLNLFGQTINIMTLSGLALAVGILVDQATVTIENIHQHLEMNKPKAQAIWDACKEIAFPELLILLSILAVFAPAFVMSGIPRSMFLPLSLAVGFAMTASFLLSQTFVPVLANWLLKDHKHYPEVPALALDDRETAAVVEEGRHPHRETAFDRFKIRYTGWLEKIMDRGGLWTTVYLVGAGVLIGIAFWAIGTDILPKANSHQFQLRLRATDGTRVERTEEITLKVLDVIRKEVGEEHIAITSAYVGNVPSSYGTSQIFVFNSGPHEAVLQVSLHEDYPVRIDALKERLRAGITKAVPGLRLSFEPIELVDKIMSQGAATPIEVNIAAKNIREAEKFARKVMANMQEIPFLRDVQIAQPMDYPILRIEMDRERAGQLGVTPTQVARSLVAATSSSRFTDKNLWLDNDKGLAYQVQVQVPEYKMTTVEDIANIPLQSGNLHPTLTDVATFSEESGPGQYDRSGPNRLVTITANLHQKDLGAASKAVEDAVARAGDAPRGMAIELKGQVKLLAETLSSLQGGLVVAIVIIFLLLAANFQSFKLSLAILSSVPAVLAGSLLMLLVFGATLNLQSYMGMIMSVGVSVANAILMITNAENLRLEVKDARRAGLLAAGSRIRPILMTSIAMIAGMVPMASGLGEGGDQVAPLGQAVIGGLIASTLASLLILPAVFARMQRNTSLESVSLDPEDQNSKFYTSKS</sequence>
<accession>A0AAP2E0P1</accession>
<reference evidence="2 3" key="1">
    <citation type="submission" date="2021-05" db="EMBL/GenBank/DDBJ databases">
        <title>A Polyphasic approach of four new species of the genus Ohtaekwangia: Ohtaekwangia histidinii sp. nov., Ohtaekwangia cretensis sp. nov., Ohtaekwangia indiensis sp. nov., Ohtaekwangia reichenbachii sp. nov. from diverse environment.</title>
        <authorList>
            <person name="Octaviana S."/>
        </authorList>
    </citation>
    <scope>NUCLEOTIDE SEQUENCE [LARGE SCALE GENOMIC DNA]</scope>
    <source>
        <strain evidence="2 3">PWU5</strain>
    </source>
</reference>
<feature type="transmembrane region" description="Helical" evidence="1">
    <location>
        <begin position="12"/>
        <end position="30"/>
    </location>
</feature>
<dbReference type="AlphaFoldDB" id="A0AAP2E0P1"/>
<dbReference type="Gene3D" id="1.20.1640.10">
    <property type="entry name" value="Multidrug efflux transporter AcrB transmembrane domain"/>
    <property type="match status" value="2"/>
</dbReference>
<evidence type="ECO:0000313" key="2">
    <source>
        <dbReference type="EMBL" id="MBT1709869.1"/>
    </source>
</evidence>
<feature type="transmembrane region" description="Helical" evidence="1">
    <location>
        <begin position="360"/>
        <end position="380"/>
    </location>
</feature>
<evidence type="ECO:0000256" key="1">
    <source>
        <dbReference type="SAM" id="Phobius"/>
    </source>
</evidence>
<dbReference type="PANTHER" id="PTHR32063:SF8">
    <property type="entry name" value="CATION EFFLUX PROTEIN"/>
    <property type="match status" value="1"/>
</dbReference>
<proteinExistence type="predicted"/>
<protein>
    <submittedName>
        <fullName evidence="2">Efflux RND transporter permease subunit</fullName>
    </submittedName>
</protein>
<keyword evidence="1" id="KW-0472">Membrane</keyword>
<dbReference type="SUPFAM" id="SSF82714">
    <property type="entry name" value="Multidrug efflux transporter AcrB TolC docking domain, DN and DC subdomains"/>
    <property type="match status" value="2"/>
</dbReference>
<feature type="transmembrane region" description="Helical" evidence="1">
    <location>
        <begin position="431"/>
        <end position="451"/>
    </location>
</feature>
<feature type="transmembrane region" description="Helical" evidence="1">
    <location>
        <begin position="917"/>
        <end position="940"/>
    </location>
</feature>
<feature type="transmembrane region" description="Helical" evidence="1">
    <location>
        <begin position="1020"/>
        <end position="1044"/>
    </location>
</feature>
<dbReference type="InterPro" id="IPR027463">
    <property type="entry name" value="AcrB_DN_DC_subdom"/>
</dbReference>
<dbReference type="Gene3D" id="3.30.70.1320">
    <property type="entry name" value="Multidrug efflux transporter AcrB pore domain like"/>
    <property type="match status" value="1"/>
</dbReference>
<feature type="transmembrane region" description="Helical" evidence="1">
    <location>
        <begin position="946"/>
        <end position="967"/>
    </location>
</feature>
<keyword evidence="1" id="KW-0812">Transmembrane</keyword>
<evidence type="ECO:0000313" key="3">
    <source>
        <dbReference type="Proteomes" id="UP001319080"/>
    </source>
</evidence>
<feature type="transmembrane region" description="Helical" evidence="1">
    <location>
        <begin position="463"/>
        <end position="490"/>
    </location>
</feature>
<keyword evidence="3" id="KW-1185">Reference proteome</keyword>
<dbReference type="PRINTS" id="PR00702">
    <property type="entry name" value="ACRIFLAVINRP"/>
</dbReference>
<dbReference type="EMBL" id="JAHESE010000017">
    <property type="protein sequence ID" value="MBT1709869.1"/>
    <property type="molecule type" value="Genomic_DNA"/>
</dbReference>
<dbReference type="GO" id="GO:0042910">
    <property type="term" value="F:xenobiotic transmembrane transporter activity"/>
    <property type="evidence" value="ECO:0007669"/>
    <property type="project" value="TreeGrafter"/>
</dbReference>
<dbReference type="Gene3D" id="3.30.2090.10">
    <property type="entry name" value="Multidrug efflux transporter AcrB TolC docking domain, DN and DC subdomains"/>
    <property type="match status" value="2"/>
</dbReference>
<feature type="transmembrane region" description="Helical" evidence="1">
    <location>
        <begin position="988"/>
        <end position="1008"/>
    </location>
</feature>
<feature type="transmembrane region" description="Helical" evidence="1">
    <location>
        <begin position="891"/>
        <end position="910"/>
    </location>
</feature>
<dbReference type="InterPro" id="IPR001036">
    <property type="entry name" value="Acrflvin-R"/>
</dbReference>
<dbReference type="RefSeq" id="WP_254085448.1">
    <property type="nucleotide sequence ID" value="NZ_JAHESE010000017.1"/>
</dbReference>
<gene>
    <name evidence="2" type="ORF">KK062_16610</name>
</gene>
<dbReference type="GO" id="GO:0005886">
    <property type="term" value="C:plasma membrane"/>
    <property type="evidence" value="ECO:0007669"/>
    <property type="project" value="TreeGrafter"/>
</dbReference>
<dbReference type="Gene3D" id="3.30.70.1430">
    <property type="entry name" value="Multidrug efflux transporter AcrB pore domain"/>
    <property type="match status" value="2"/>
</dbReference>
<dbReference type="SUPFAM" id="SSF82693">
    <property type="entry name" value="Multidrug efflux transporter AcrB pore domain, PN1, PN2, PC1 and PC2 subdomains"/>
    <property type="match status" value="2"/>
</dbReference>
<dbReference type="Gene3D" id="3.30.70.1440">
    <property type="entry name" value="Multidrug efflux transporter AcrB pore domain"/>
    <property type="match status" value="1"/>
</dbReference>
<dbReference type="Pfam" id="PF00873">
    <property type="entry name" value="ACR_tran"/>
    <property type="match status" value="1"/>
</dbReference>
<dbReference type="SUPFAM" id="SSF82866">
    <property type="entry name" value="Multidrug efflux transporter AcrB transmembrane domain"/>
    <property type="match status" value="2"/>
</dbReference>
<comment type="caution">
    <text evidence="2">The sequence shown here is derived from an EMBL/GenBank/DDBJ whole genome shotgun (WGS) entry which is preliminary data.</text>
</comment>
<name>A0AAP2E0P1_9BACT</name>
<feature type="transmembrane region" description="Helical" evidence="1">
    <location>
        <begin position="545"/>
        <end position="565"/>
    </location>
</feature>
<keyword evidence="1" id="KW-1133">Transmembrane helix</keyword>
<organism evidence="2 3">
    <name type="scientific">Dawidia cretensis</name>
    <dbReference type="NCBI Taxonomy" id="2782350"/>
    <lineage>
        <taxon>Bacteria</taxon>
        <taxon>Pseudomonadati</taxon>
        <taxon>Bacteroidota</taxon>
        <taxon>Cytophagia</taxon>
        <taxon>Cytophagales</taxon>
        <taxon>Chryseotaleaceae</taxon>
        <taxon>Dawidia</taxon>
    </lineage>
</organism>
<dbReference type="PANTHER" id="PTHR32063">
    <property type="match status" value="1"/>
</dbReference>